<feature type="chain" id="PRO_5040469988" description="Glycoside hydrolase family 5 domain-containing protein" evidence="5">
    <location>
        <begin position="23"/>
        <end position="550"/>
    </location>
</feature>
<name>A0A9P0ZY93_CUSEU</name>
<comment type="caution">
    <text evidence="7">The sequence shown here is derived from an EMBL/GenBank/DDBJ whole genome shotgun (WGS) entry which is preliminary data.</text>
</comment>
<keyword evidence="8" id="KW-1185">Reference proteome</keyword>
<dbReference type="GO" id="GO:0004553">
    <property type="term" value="F:hydrolase activity, hydrolyzing O-glycosyl compounds"/>
    <property type="evidence" value="ECO:0007669"/>
    <property type="project" value="InterPro"/>
</dbReference>
<evidence type="ECO:0000256" key="4">
    <source>
        <dbReference type="RuleBase" id="RU361153"/>
    </source>
</evidence>
<feature type="domain" description="Glycoside hydrolase family 5" evidence="6">
    <location>
        <begin position="65"/>
        <end position="358"/>
    </location>
</feature>
<dbReference type="PANTHER" id="PTHR31263:SF0">
    <property type="entry name" value="CELLULASE FAMILY PROTEIN (AFU_ORTHOLOGUE AFUA_5G14560)"/>
    <property type="match status" value="1"/>
</dbReference>
<dbReference type="PROSITE" id="PS50231">
    <property type="entry name" value="RICIN_B_LECTIN"/>
    <property type="match status" value="1"/>
</dbReference>
<feature type="signal peptide" evidence="5">
    <location>
        <begin position="1"/>
        <end position="22"/>
    </location>
</feature>
<dbReference type="PANTHER" id="PTHR31263">
    <property type="entry name" value="CELLULASE FAMILY PROTEIN (AFU_ORTHOLOGUE AFUA_5G14560)"/>
    <property type="match status" value="1"/>
</dbReference>
<evidence type="ECO:0000256" key="2">
    <source>
        <dbReference type="ARBA" id="ARBA00022801"/>
    </source>
</evidence>
<evidence type="ECO:0000313" key="7">
    <source>
        <dbReference type="EMBL" id="CAH9117112.1"/>
    </source>
</evidence>
<dbReference type="GO" id="GO:0000272">
    <property type="term" value="P:polysaccharide catabolic process"/>
    <property type="evidence" value="ECO:0007669"/>
    <property type="project" value="InterPro"/>
</dbReference>
<evidence type="ECO:0000313" key="8">
    <source>
        <dbReference type="Proteomes" id="UP001152484"/>
    </source>
</evidence>
<dbReference type="EMBL" id="CAMAPE010000073">
    <property type="protein sequence ID" value="CAH9117112.1"/>
    <property type="molecule type" value="Genomic_DNA"/>
</dbReference>
<proteinExistence type="inferred from homology"/>
<evidence type="ECO:0000256" key="3">
    <source>
        <dbReference type="ARBA" id="ARBA00023295"/>
    </source>
</evidence>
<accession>A0A9P0ZY93</accession>
<dbReference type="SUPFAM" id="SSF51445">
    <property type="entry name" value="(Trans)glycosidases"/>
    <property type="match status" value="1"/>
</dbReference>
<dbReference type="Gene3D" id="3.20.20.80">
    <property type="entry name" value="Glycosidases"/>
    <property type="match status" value="1"/>
</dbReference>
<reference evidence="7" key="1">
    <citation type="submission" date="2022-07" db="EMBL/GenBank/DDBJ databases">
        <authorList>
            <person name="Macas J."/>
            <person name="Novak P."/>
            <person name="Neumann P."/>
        </authorList>
    </citation>
    <scope>NUCLEOTIDE SEQUENCE</scope>
</reference>
<gene>
    <name evidence="7" type="ORF">CEURO_LOCUS21412</name>
</gene>
<protein>
    <recommendedName>
        <fullName evidence="6">Glycoside hydrolase family 5 domain-containing protein</fullName>
    </recommendedName>
</protein>
<keyword evidence="5" id="KW-0732">Signal</keyword>
<keyword evidence="2 4" id="KW-0378">Hydrolase</keyword>
<evidence type="ECO:0000259" key="6">
    <source>
        <dbReference type="Pfam" id="PF00150"/>
    </source>
</evidence>
<dbReference type="Pfam" id="PF00150">
    <property type="entry name" value="Cellulase"/>
    <property type="match status" value="1"/>
</dbReference>
<dbReference type="Proteomes" id="UP001152484">
    <property type="component" value="Unassembled WGS sequence"/>
</dbReference>
<sequence length="550" mass="61525">MKPILRVIALALLLSFASLSSSQPLSTSSRWIVDDKTGERVKLACASWPGHLEPMLPEGLDRRPLSELASDVAAMGFNCVRLTWATHMFTRHANRTVVEMFTDLGLTEAITGIARNNPNLLSLNLLDARKAVIQEIGKHGIMMVLDNHVSKPMWCCADNDGNGFFGSKDFDSDEWLQGLALAAKHSKNLPLVVGISLRNELRGPLQNVSVWYKYVEKGAKTINKENPDLLVIISGLDYDLDFTFLKKRPLNLNMMKNKVVYETHRYAFTEGQSKAWLNGPLNKVCLNVTKEMDEKEGFLVRGGRNNNNNMNVAPLFVSEFGINQMGDSNGAAADNLHLPCMLSYLADLDLEWSVWTLQGSYYLRDGQHGHDESYGMFNTNWTAVRNPEFLSKLQFLQHKLIDPKLSKPTYQLLYHPLTGQCARVVGDQIQMSNCLGASRCAHEADGTPIKMIESSKCVTMVGEDIPVALSHACKDDDKDQISTNKWRLAASDSMFQFKSKDNDSGLELCLDFNSSYSTSMLLTRKCLGLEEGDLRNPQSQWFKLITSNVV</sequence>
<dbReference type="AlphaFoldDB" id="A0A9P0ZY93"/>
<comment type="similarity">
    <text evidence="1 4">Belongs to the glycosyl hydrolase 5 (cellulase A) family.</text>
</comment>
<evidence type="ECO:0000256" key="1">
    <source>
        <dbReference type="ARBA" id="ARBA00005641"/>
    </source>
</evidence>
<evidence type="ECO:0000256" key="5">
    <source>
        <dbReference type="SAM" id="SignalP"/>
    </source>
</evidence>
<dbReference type="InterPro" id="IPR001547">
    <property type="entry name" value="Glyco_hydro_5"/>
</dbReference>
<dbReference type="InterPro" id="IPR017853">
    <property type="entry name" value="GH"/>
</dbReference>
<dbReference type="OrthoDB" id="442731at2759"/>
<keyword evidence="3 4" id="KW-0326">Glycosidase</keyword>
<organism evidence="7 8">
    <name type="scientific">Cuscuta europaea</name>
    <name type="common">European dodder</name>
    <dbReference type="NCBI Taxonomy" id="41803"/>
    <lineage>
        <taxon>Eukaryota</taxon>
        <taxon>Viridiplantae</taxon>
        <taxon>Streptophyta</taxon>
        <taxon>Embryophyta</taxon>
        <taxon>Tracheophyta</taxon>
        <taxon>Spermatophyta</taxon>
        <taxon>Magnoliopsida</taxon>
        <taxon>eudicotyledons</taxon>
        <taxon>Gunneridae</taxon>
        <taxon>Pentapetalae</taxon>
        <taxon>asterids</taxon>
        <taxon>lamiids</taxon>
        <taxon>Solanales</taxon>
        <taxon>Convolvulaceae</taxon>
        <taxon>Cuscuteae</taxon>
        <taxon>Cuscuta</taxon>
        <taxon>Cuscuta subgen. Cuscuta</taxon>
    </lineage>
</organism>